<dbReference type="VEuPathDB" id="VectorBase:GBRI001961"/>
<sequence>MDLKQRGFPLLWLIGLFCAIFNTDDNICLLSVLSSSFRHFAKILYQNSELPARMATTYHT</sequence>
<dbReference type="Proteomes" id="UP000091820">
    <property type="component" value="Unassembled WGS sequence"/>
</dbReference>
<reference evidence="1" key="2">
    <citation type="submission" date="2020-05" db="UniProtKB">
        <authorList>
            <consortium name="EnsemblMetazoa"/>
        </authorList>
    </citation>
    <scope>IDENTIFICATION</scope>
    <source>
        <strain evidence="1">IAEA</strain>
    </source>
</reference>
<dbReference type="AlphaFoldDB" id="A0A1A9W0I6"/>
<evidence type="ECO:0000313" key="1">
    <source>
        <dbReference type="EnsemblMetazoa" id="GBRI001961-PA"/>
    </source>
</evidence>
<name>A0A1A9W0I6_9MUSC</name>
<protein>
    <submittedName>
        <fullName evidence="1">Uncharacterized protein</fullName>
    </submittedName>
</protein>
<organism evidence="1 2">
    <name type="scientific">Glossina brevipalpis</name>
    <dbReference type="NCBI Taxonomy" id="37001"/>
    <lineage>
        <taxon>Eukaryota</taxon>
        <taxon>Metazoa</taxon>
        <taxon>Ecdysozoa</taxon>
        <taxon>Arthropoda</taxon>
        <taxon>Hexapoda</taxon>
        <taxon>Insecta</taxon>
        <taxon>Pterygota</taxon>
        <taxon>Neoptera</taxon>
        <taxon>Endopterygota</taxon>
        <taxon>Diptera</taxon>
        <taxon>Brachycera</taxon>
        <taxon>Muscomorpha</taxon>
        <taxon>Hippoboscoidea</taxon>
        <taxon>Glossinidae</taxon>
        <taxon>Glossina</taxon>
    </lineage>
</organism>
<proteinExistence type="predicted"/>
<evidence type="ECO:0000313" key="2">
    <source>
        <dbReference type="Proteomes" id="UP000091820"/>
    </source>
</evidence>
<accession>A0A1A9W0I6</accession>
<keyword evidence="2" id="KW-1185">Reference proteome</keyword>
<reference evidence="2" key="1">
    <citation type="submission" date="2014-03" db="EMBL/GenBank/DDBJ databases">
        <authorList>
            <person name="Aksoy S."/>
            <person name="Warren W."/>
            <person name="Wilson R.K."/>
        </authorList>
    </citation>
    <scope>NUCLEOTIDE SEQUENCE [LARGE SCALE GENOMIC DNA]</scope>
    <source>
        <strain evidence="2">IAEA</strain>
    </source>
</reference>
<dbReference type="EnsemblMetazoa" id="GBRI001961-RA">
    <property type="protein sequence ID" value="GBRI001961-PA"/>
    <property type="gene ID" value="GBRI001961"/>
</dbReference>